<feature type="domain" description="HTH hxlR-type" evidence="4">
    <location>
        <begin position="1"/>
        <end position="93"/>
    </location>
</feature>
<reference evidence="5 6" key="1">
    <citation type="submission" date="2019-12" db="EMBL/GenBank/DDBJ databases">
        <title>Novel species isolated from a subtropical stream in China.</title>
        <authorList>
            <person name="Lu H."/>
        </authorList>
    </citation>
    <scope>NUCLEOTIDE SEQUENCE [LARGE SCALE GENOMIC DNA]</scope>
    <source>
        <strain evidence="5 6">FT107W</strain>
    </source>
</reference>
<accession>A0A845HDD4</accession>
<keyword evidence="2" id="KW-0238">DNA-binding</keyword>
<dbReference type="SUPFAM" id="SSF46785">
    <property type="entry name" value="Winged helix' DNA-binding domain"/>
    <property type="match status" value="1"/>
</dbReference>
<evidence type="ECO:0000313" key="6">
    <source>
        <dbReference type="Proteomes" id="UP000484875"/>
    </source>
</evidence>
<evidence type="ECO:0000256" key="3">
    <source>
        <dbReference type="ARBA" id="ARBA00023163"/>
    </source>
</evidence>
<protein>
    <submittedName>
        <fullName evidence="5">Transcriptional regulator</fullName>
    </submittedName>
</protein>
<keyword evidence="6" id="KW-1185">Reference proteome</keyword>
<dbReference type="InterPro" id="IPR036390">
    <property type="entry name" value="WH_DNA-bd_sf"/>
</dbReference>
<proteinExistence type="predicted"/>
<name>A0A845HDD4_9BURK</name>
<comment type="caution">
    <text evidence="5">The sequence shown here is derived from an EMBL/GenBank/DDBJ whole genome shotgun (WGS) entry which is preliminary data.</text>
</comment>
<sequence length="135" mass="15115">MLGAIGDGWSLLIVRDAFDGLSRFGEFQRSLGLAKNILSARLRNLVEHGILETVQPDDGGAHLEYQLTEKGWALFPMLVALRQWGEDYFFDSGEAHVRLVDRKRGQPVRRIEVRAQDGRVLSPEDAVVDRNGIDG</sequence>
<evidence type="ECO:0000256" key="2">
    <source>
        <dbReference type="ARBA" id="ARBA00023125"/>
    </source>
</evidence>
<keyword evidence="1" id="KW-0805">Transcription regulation</keyword>
<dbReference type="InterPro" id="IPR036388">
    <property type="entry name" value="WH-like_DNA-bd_sf"/>
</dbReference>
<keyword evidence="3" id="KW-0804">Transcription</keyword>
<gene>
    <name evidence="5" type="ORF">GTP81_10705</name>
</gene>
<evidence type="ECO:0000256" key="1">
    <source>
        <dbReference type="ARBA" id="ARBA00023015"/>
    </source>
</evidence>
<dbReference type="GO" id="GO:0003677">
    <property type="term" value="F:DNA binding"/>
    <property type="evidence" value="ECO:0007669"/>
    <property type="project" value="UniProtKB-KW"/>
</dbReference>
<dbReference type="Gene3D" id="1.10.10.10">
    <property type="entry name" value="Winged helix-like DNA-binding domain superfamily/Winged helix DNA-binding domain"/>
    <property type="match status" value="1"/>
</dbReference>
<dbReference type="EMBL" id="WWCV01000015">
    <property type="protein sequence ID" value="MYN17222.1"/>
    <property type="molecule type" value="Genomic_DNA"/>
</dbReference>
<organism evidence="5 6">
    <name type="scientific">Duganella vulcania</name>
    <dbReference type="NCBI Taxonomy" id="2692166"/>
    <lineage>
        <taxon>Bacteria</taxon>
        <taxon>Pseudomonadati</taxon>
        <taxon>Pseudomonadota</taxon>
        <taxon>Betaproteobacteria</taxon>
        <taxon>Burkholderiales</taxon>
        <taxon>Oxalobacteraceae</taxon>
        <taxon>Telluria group</taxon>
        <taxon>Duganella</taxon>
    </lineage>
</organism>
<dbReference type="InterPro" id="IPR002577">
    <property type="entry name" value="HTH_HxlR"/>
</dbReference>
<dbReference type="PROSITE" id="PS51118">
    <property type="entry name" value="HTH_HXLR"/>
    <property type="match status" value="1"/>
</dbReference>
<dbReference type="Pfam" id="PF01638">
    <property type="entry name" value="HxlR"/>
    <property type="match status" value="1"/>
</dbReference>
<dbReference type="AlphaFoldDB" id="A0A845HDD4"/>
<dbReference type="RefSeq" id="WP_161089859.1">
    <property type="nucleotide sequence ID" value="NZ_WWCV01000015.1"/>
</dbReference>
<dbReference type="PANTHER" id="PTHR33204:SF18">
    <property type="entry name" value="TRANSCRIPTIONAL REGULATORY PROTEIN"/>
    <property type="match status" value="1"/>
</dbReference>
<dbReference type="PANTHER" id="PTHR33204">
    <property type="entry name" value="TRANSCRIPTIONAL REGULATOR, MARR FAMILY"/>
    <property type="match status" value="1"/>
</dbReference>
<evidence type="ECO:0000259" key="4">
    <source>
        <dbReference type="PROSITE" id="PS51118"/>
    </source>
</evidence>
<evidence type="ECO:0000313" key="5">
    <source>
        <dbReference type="EMBL" id="MYN17222.1"/>
    </source>
</evidence>
<dbReference type="Proteomes" id="UP000484875">
    <property type="component" value="Unassembled WGS sequence"/>
</dbReference>